<feature type="compositionally biased region" description="Acidic residues" evidence="1">
    <location>
        <begin position="313"/>
        <end position="324"/>
    </location>
</feature>
<reference evidence="4" key="1">
    <citation type="submission" date="2020-07" db="EMBL/GenBank/DDBJ databases">
        <authorList>
            <person name="Nieuwenhuis M."/>
            <person name="Van De Peppel L.J.J."/>
        </authorList>
    </citation>
    <scope>NUCLEOTIDE SEQUENCE</scope>
    <source>
        <strain evidence="4">AP01</strain>
        <tissue evidence="4">Mycelium</tissue>
    </source>
</reference>
<protein>
    <recommendedName>
        <fullName evidence="6">Protein SQS1</fullName>
    </recommendedName>
</protein>
<evidence type="ECO:0000259" key="3">
    <source>
        <dbReference type="PROSITE" id="PS51061"/>
    </source>
</evidence>
<reference evidence="4" key="2">
    <citation type="submission" date="2021-10" db="EMBL/GenBank/DDBJ databases">
        <title>Phylogenomics reveals ancestral predisposition of the termite-cultivated fungus Termitomyces towards a domesticated lifestyle.</title>
        <authorList>
            <person name="Auxier B."/>
            <person name="Grum-Grzhimaylo A."/>
            <person name="Cardenas M.E."/>
            <person name="Lodge J.D."/>
            <person name="Laessoe T."/>
            <person name="Pedersen O."/>
            <person name="Smith M.E."/>
            <person name="Kuyper T.W."/>
            <person name="Franco-Molano E.A."/>
            <person name="Baroni T.J."/>
            <person name="Aanen D.K."/>
        </authorList>
    </citation>
    <scope>NUCLEOTIDE SEQUENCE</scope>
    <source>
        <strain evidence="4">AP01</strain>
        <tissue evidence="4">Mycelium</tissue>
    </source>
</reference>
<dbReference type="PROSITE" id="PS51061">
    <property type="entry name" value="R3H"/>
    <property type="match status" value="1"/>
</dbReference>
<dbReference type="GO" id="GO:0003676">
    <property type="term" value="F:nucleic acid binding"/>
    <property type="evidence" value="ECO:0007669"/>
    <property type="project" value="UniProtKB-UniRule"/>
</dbReference>
<feature type="region of interest" description="Disordered" evidence="1">
    <location>
        <begin position="1"/>
        <end position="82"/>
    </location>
</feature>
<feature type="region of interest" description="Disordered" evidence="1">
    <location>
        <begin position="414"/>
        <end position="473"/>
    </location>
</feature>
<dbReference type="Proteomes" id="UP000775547">
    <property type="component" value="Unassembled WGS sequence"/>
</dbReference>
<feature type="compositionally biased region" description="Low complexity" evidence="1">
    <location>
        <begin position="199"/>
        <end position="226"/>
    </location>
</feature>
<gene>
    <name evidence="4" type="ORF">DXG03_001191</name>
</gene>
<feature type="compositionally biased region" description="Acidic residues" evidence="1">
    <location>
        <begin position="464"/>
        <end position="473"/>
    </location>
</feature>
<dbReference type="AlphaFoldDB" id="A0A9P7G3E0"/>
<comment type="caution">
    <text evidence="4">The sequence shown here is derived from an EMBL/GenBank/DDBJ whole genome shotgun (WGS) entry which is preliminary data.</text>
</comment>
<feature type="compositionally biased region" description="Basic and acidic residues" evidence="1">
    <location>
        <begin position="294"/>
        <end position="312"/>
    </location>
</feature>
<organism evidence="4 5">
    <name type="scientific">Asterophora parasitica</name>
    <dbReference type="NCBI Taxonomy" id="117018"/>
    <lineage>
        <taxon>Eukaryota</taxon>
        <taxon>Fungi</taxon>
        <taxon>Dikarya</taxon>
        <taxon>Basidiomycota</taxon>
        <taxon>Agaricomycotina</taxon>
        <taxon>Agaricomycetes</taxon>
        <taxon>Agaricomycetidae</taxon>
        <taxon>Agaricales</taxon>
        <taxon>Tricholomatineae</taxon>
        <taxon>Lyophyllaceae</taxon>
        <taxon>Asterophora</taxon>
    </lineage>
</organism>
<name>A0A9P7G3E0_9AGAR</name>
<feature type="compositionally biased region" description="Basic and acidic residues" evidence="1">
    <location>
        <begin position="65"/>
        <end position="81"/>
    </location>
</feature>
<accession>A0A9P7G3E0</accession>
<sequence>MDEAFLVAENDLYSSGTASPRGRGRGQRSKPNYGLNKPRGRGRGGSNDYQSPRGRGRGGIGDNSPRGRGDGRGGSQLRRDGPLSGLLYQERPLLRPVIFIPSVLTKTLFQEEEEIFKAIVEEVGFYIDTEPSPVASPNDDAPTAEFAGFYIDTEPSPVESPHEGSAPIIDDDDEVIVYVAPHPRTGKVEPLTGSTDVPSLSSTSILTGTTTLPAPSTSNNSSTPPRTKTRSALAFESVSFSFSPTPRKARVFTTKSKKKEGLKHRRQGVHAARRRMEQQALFGSFGAIMSEAQLHDGGKDDPRWDERRRGDSDVDWGDSDDEGGDGLAEGMELDPDLVGEGNEEVMRRFAKSMGQEGSRFVTMDDIADGQLMRIEDEDGERDVGSSGNDEEDETTDDAADVDAVVHAEEEVLMAEAGDVELDNESDEDDSDDEGDSPRANFQARLERLRNQTRTKGKGRQAVQDLDESDSDDDDNELYFERWAEDEDFIEQIEMLLEDNADILTGRDREARNKLFRAVRNGAFEDLEEFKPARKSKDKYKDLPTELRDQWQKDRDKKAENKRARALARLELAADPFSQKKGGKKGRKAMLATAKLDPTITVIPNRIIDVTTLVQQIRRFIGDIGGPMSMSLPPTNKETRKNIHELGLAFNLKSISKGKGDARYTTLTKTTRTGIFVDEKKVAKIVRRAGGGYGGGGEFMGSNGRGPRGGTTIVPRHKEGEEVGKAAPKIGNSNVGFKMLAMMGWSEGQRIGVTGGLDAPLTAVIKNTKLGLGATR</sequence>
<feature type="domain" description="R3H" evidence="3">
    <location>
        <begin position="603"/>
        <end position="670"/>
    </location>
</feature>
<dbReference type="Pfam" id="PF01424">
    <property type="entry name" value="R3H"/>
    <property type="match status" value="1"/>
</dbReference>
<dbReference type="PROSITE" id="PS50174">
    <property type="entry name" value="G_PATCH"/>
    <property type="match status" value="1"/>
</dbReference>
<feature type="compositionally biased region" description="Acidic residues" evidence="1">
    <location>
        <begin position="388"/>
        <end position="397"/>
    </location>
</feature>
<dbReference type="Pfam" id="PF01585">
    <property type="entry name" value="G-patch"/>
    <property type="match status" value="1"/>
</dbReference>
<dbReference type="InterPro" id="IPR001374">
    <property type="entry name" value="R3H_dom"/>
</dbReference>
<evidence type="ECO:0000259" key="2">
    <source>
        <dbReference type="PROSITE" id="PS50174"/>
    </source>
</evidence>
<dbReference type="Gene3D" id="3.30.1370.50">
    <property type="entry name" value="R3H-like domain"/>
    <property type="match status" value="1"/>
</dbReference>
<feature type="compositionally biased region" description="Acidic residues" evidence="1">
    <location>
        <begin position="417"/>
        <end position="434"/>
    </location>
</feature>
<evidence type="ECO:0000313" key="4">
    <source>
        <dbReference type="EMBL" id="KAG5643307.1"/>
    </source>
</evidence>
<dbReference type="InterPro" id="IPR051189">
    <property type="entry name" value="Splicing_assoc_domain"/>
</dbReference>
<feature type="region of interest" description="Disordered" evidence="1">
    <location>
        <begin position="186"/>
        <end position="230"/>
    </location>
</feature>
<evidence type="ECO:0000313" key="5">
    <source>
        <dbReference type="Proteomes" id="UP000775547"/>
    </source>
</evidence>
<dbReference type="SMART" id="SM00443">
    <property type="entry name" value="G_patch"/>
    <property type="match status" value="1"/>
</dbReference>
<dbReference type="InterPro" id="IPR036867">
    <property type="entry name" value="R3H_dom_sf"/>
</dbReference>
<dbReference type="SUPFAM" id="SSF82708">
    <property type="entry name" value="R3H domain"/>
    <property type="match status" value="1"/>
</dbReference>
<dbReference type="InterPro" id="IPR000467">
    <property type="entry name" value="G_patch_dom"/>
</dbReference>
<keyword evidence="5" id="KW-1185">Reference proteome</keyword>
<dbReference type="EMBL" id="JABCKV010000121">
    <property type="protein sequence ID" value="KAG5643307.1"/>
    <property type="molecule type" value="Genomic_DNA"/>
</dbReference>
<evidence type="ECO:0000256" key="1">
    <source>
        <dbReference type="SAM" id="MobiDB-lite"/>
    </source>
</evidence>
<feature type="region of interest" description="Disordered" evidence="1">
    <location>
        <begin position="294"/>
        <end position="338"/>
    </location>
</feature>
<evidence type="ECO:0008006" key="6">
    <source>
        <dbReference type="Google" id="ProtNLM"/>
    </source>
</evidence>
<proteinExistence type="predicted"/>
<dbReference type="OrthoDB" id="21470at2759"/>
<dbReference type="PANTHER" id="PTHR14195">
    <property type="entry name" value="G PATCH DOMAIN CONTAINING PROTEIN 2"/>
    <property type="match status" value="1"/>
</dbReference>
<feature type="region of interest" description="Disordered" evidence="1">
    <location>
        <begin position="373"/>
        <end position="397"/>
    </location>
</feature>
<feature type="domain" description="G-patch" evidence="2">
    <location>
        <begin position="731"/>
        <end position="775"/>
    </location>
</feature>